<dbReference type="CDD" id="cd01650">
    <property type="entry name" value="RT_nLTR_like"/>
    <property type="match status" value="1"/>
</dbReference>
<name>A0AAV3QU47_LITER</name>
<dbReference type="InterPro" id="IPR043502">
    <property type="entry name" value="DNA/RNA_pol_sf"/>
</dbReference>
<sequence>MHDCDGVLVKENEKVKDIIVNYYKDFFAPRTNESCDRELVGNVLKRRLQELHKVSLCSRVTADEVEKVFMSMKMRKAPGPYGFSSEFFKHGIFVQSPKAIKDFRPIVCCNIVYKCISTILANRLKATLNDVVGAQQTAYVLGRTIFYGILLIQDCLQGYFSSGRGLRQGDPLSPYLFIIIMEYFSELLKHLSSNGEFTYHLGCKDIELVNISFADDLFIMCGATVGSMQAIKKALGMFGDCSGLKPNLTKSSCYFTDVSAETGSILGRILDIPSATLPV</sequence>
<dbReference type="InterPro" id="IPR052343">
    <property type="entry name" value="Retrotransposon-Effector_Assoc"/>
</dbReference>
<dbReference type="SUPFAM" id="SSF56672">
    <property type="entry name" value="DNA/RNA polymerases"/>
    <property type="match status" value="1"/>
</dbReference>
<evidence type="ECO:0000313" key="3">
    <source>
        <dbReference type="Proteomes" id="UP001454036"/>
    </source>
</evidence>
<dbReference type="Proteomes" id="UP001454036">
    <property type="component" value="Unassembled WGS sequence"/>
</dbReference>
<feature type="domain" description="Reverse transcriptase" evidence="1">
    <location>
        <begin position="158"/>
        <end position="255"/>
    </location>
</feature>
<keyword evidence="3" id="KW-1185">Reference proteome</keyword>
<accession>A0AAV3QU47</accession>
<dbReference type="PANTHER" id="PTHR46890">
    <property type="entry name" value="NON-LTR RETROLELEMENT REVERSE TRANSCRIPTASE-LIKE PROTEIN-RELATED"/>
    <property type="match status" value="1"/>
</dbReference>
<dbReference type="EMBL" id="BAABME010023227">
    <property type="protein sequence ID" value="GAA0167599.1"/>
    <property type="molecule type" value="Genomic_DNA"/>
</dbReference>
<gene>
    <name evidence="2" type="ORF">LIER_40417</name>
</gene>
<dbReference type="AlphaFoldDB" id="A0AAV3QU47"/>
<protein>
    <recommendedName>
        <fullName evidence="1">Reverse transcriptase domain-containing protein</fullName>
    </recommendedName>
</protein>
<dbReference type="InterPro" id="IPR000477">
    <property type="entry name" value="RT_dom"/>
</dbReference>
<reference evidence="2 3" key="1">
    <citation type="submission" date="2024-01" db="EMBL/GenBank/DDBJ databases">
        <title>The complete chloroplast genome sequence of Lithospermum erythrorhizon: insights into the phylogenetic relationship among Boraginaceae species and the maternal lineages of purple gromwells.</title>
        <authorList>
            <person name="Okada T."/>
            <person name="Watanabe K."/>
        </authorList>
    </citation>
    <scope>NUCLEOTIDE SEQUENCE [LARGE SCALE GENOMIC DNA]</scope>
</reference>
<dbReference type="PANTHER" id="PTHR46890:SF48">
    <property type="entry name" value="RNA-DIRECTED DNA POLYMERASE"/>
    <property type="match status" value="1"/>
</dbReference>
<proteinExistence type="predicted"/>
<evidence type="ECO:0000313" key="2">
    <source>
        <dbReference type="EMBL" id="GAA0167599.1"/>
    </source>
</evidence>
<evidence type="ECO:0000259" key="1">
    <source>
        <dbReference type="Pfam" id="PF00078"/>
    </source>
</evidence>
<comment type="caution">
    <text evidence="2">The sequence shown here is derived from an EMBL/GenBank/DDBJ whole genome shotgun (WGS) entry which is preliminary data.</text>
</comment>
<dbReference type="Pfam" id="PF00078">
    <property type="entry name" value="RVT_1"/>
    <property type="match status" value="1"/>
</dbReference>
<organism evidence="2 3">
    <name type="scientific">Lithospermum erythrorhizon</name>
    <name type="common">Purple gromwell</name>
    <name type="synonym">Lithospermum officinale var. erythrorhizon</name>
    <dbReference type="NCBI Taxonomy" id="34254"/>
    <lineage>
        <taxon>Eukaryota</taxon>
        <taxon>Viridiplantae</taxon>
        <taxon>Streptophyta</taxon>
        <taxon>Embryophyta</taxon>
        <taxon>Tracheophyta</taxon>
        <taxon>Spermatophyta</taxon>
        <taxon>Magnoliopsida</taxon>
        <taxon>eudicotyledons</taxon>
        <taxon>Gunneridae</taxon>
        <taxon>Pentapetalae</taxon>
        <taxon>asterids</taxon>
        <taxon>lamiids</taxon>
        <taxon>Boraginales</taxon>
        <taxon>Boraginaceae</taxon>
        <taxon>Boraginoideae</taxon>
        <taxon>Lithospermeae</taxon>
        <taxon>Lithospermum</taxon>
    </lineage>
</organism>